<dbReference type="SUPFAM" id="SSF54373">
    <property type="entry name" value="FAD-linked reductases, C-terminal domain"/>
    <property type="match status" value="1"/>
</dbReference>
<dbReference type="PANTHER" id="PTHR11530:SF11">
    <property type="entry name" value="D-ASPARTATE OXIDASE"/>
    <property type="match status" value="1"/>
</dbReference>
<dbReference type="InterPro" id="IPR036259">
    <property type="entry name" value="MFS_trans_sf"/>
</dbReference>
<dbReference type="PANTHER" id="PTHR11530">
    <property type="entry name" value="D-AMINO ACID OXIDASE"/>
    <property type="match status" value="1"/>
</dbReference>
<evidence type="ECO:0000259" key="7">
    <source>
        <dbReference type="Pfam" id="PF01266"/>
    </source>
</evidence>
<keyword evidence="6" id="KW-1133">Transmembrane helix</keyword>
<dbReference type="Gene3D" id="3.30.9.10">
    <property type="entry name" value="D-Amino Acid Oxidase, subunit A, domain 2"/>
    <property type="match status" value="1"/>
</dbReference>
<dbReference type="HOGENOM" id="CLU_530007_0_0_1"/>
<dbReference type="InterPro" id="IPR006076">
    <property type="entry name" value="FAD-dep_OxRdtase"/>
</dbReference>
<dbReference type="GO" id="GO:0019478">
    <property type="term" value="P:D-amino acid catabolic process"/>
    <property type="evidence" value="ECO:0007669"/>
    <property type="project" value="TreeGrafter"/>
</dbReference>
<evidence type="ECO:0000313" key="8">
    <source>
        <dbReference type="EMBL" id="EXK27686.1"/>
    </source>
</evidence>
<name>X0A348_FUSOX</name>
<feature type="domain" description="FAD dependent oxidoreductase" evidence="7">
    <location>
        <begin position="188"/>
        <end position="500"/>
    </location>
</feature>
<evidence type="ECO:0000256" key="1">
    <source>
        <dbReference type="ARBA" id="ARBA00001974"/>
    </source>
</evidence>
<keyword evidence="6" id="KW-0812">Transmembrane</keyword>
<dbReference type="Gene3D" id="3.40.50.720">
    <property type="entry name" value="NAD(P)-binding Rossmann-like Domain"/>
    <property type="match status" value="1"/>
</dbReference>
<feature type="transmembrane region" description="Helical" evidence="6">
    <location>
        <begin position="12"/>
        <end position="32"/>
    </location>
</feature>
<evidence type="ECO:0000256" key="3">
    <source>
        <dbReference type="ARBA" id="ARBA00022630"/>
    </source>
</evidence>
<keyword evidence="4" id="KW-0274">FAD</keyword>
<dbReference type="Pfam" id="PF01266">
    <property type="entry name" value="DAO"/>
    <property type="match status" value="1"/>
</dbReference>
<comment type="similarity">
    <text evidence="2">Belongs to the DAMOX/DASOX family.</text>
</comment>
<protein>
    <recommendedName>
        <fullName evidence="7">FAD dependent oxidoreductase domain-containing protein</fullName>
    </recommendedName>
</protein>
<organism evidence="8">
    <name type="scientific">Fusarium oxysporum f. sp. melonis 26406</name>
    <dbReference type="NCBI Taxonomy" id="1089452"/>
    <lineage>
        <taxon>Eukaryota</taxon>
        <taxon>Fungi</taxon>
        <taxon>Dikarya</taxon>
        <taxon>Ascomycota</taxon>
        <taxon>Pezizomycotina</taxon>
        <taxon>Sordariomycetes</taxon>
        <taxon>Hypocreomycetidae</taxon>
        <taxon>Hypocreales</taxon>
        <taxon>Nectriaceae</taxon>
        <taxon>Fusarium</taxon>
        <taxon>Fusarium oxysporum species complex</taxon>
    </lineage>
</organism>
<dbReference type="Proteomes" id="UP000030703">
    <property type="component" value="Unassembled WGS sequence"/>
</dbReference>
<dbReference type="GO" id="GO:0003884">
    <property type="term" value="F:D-amino-acid oxidase activity"/>
    <property type="evidence" value="ECO:0007669"/>
    <property type="project" value="InterPro"/>
</dbReference>
<keyword evidence="6" id="KW-0472">Membrane</keyword>
<evidence type="ECO:0000256" key="2">
    <source>
        <dbReference type="ARBA" id="ARBA00006730"/>
    </source>
</evidence>
<dbReference type="GO" id="GO:0005737">
    <property type="term" value="C:cytoplasm"/>
    <property type="evidence" value="ECO:0007669"/>
    <property type="project" value="TreeGrafter"/>
</dbReference>
<dbReference type="Gene3D" id="1.20.1720.10">
    <property type="entry name" value="Multidrug resistance protein D"/>
    <property type="match status" value="1"/>
</dbReference>
<feature type="transmembrane region" description="Helical" evidence="6">
    <location>
        <begin position="120"/>
        <end position="138"/>
    </location>
</feature>
<dbReference type="SUPFAM" id="SSF103473">
    <property type="entry name" value="MFS general substrate transporter"/>
    <property type="match status" value="1"/>
</dbReference>
<feature type="transmembrane region" description="Helical" evidence="6">
    <location>
        <begin position="44"/>
        <end position="64"/>
    </location>
</feature>
<reference evidence="8" key="1">
    <citation type="submission" date="2012-04" db="EMBL/GenBank/DDBJ databases">
        <title>The Genome Sequence of Fusarium oxysporum melonis.</title>
        <authorList>
            <consortium name="The Broad Institute Genome Sequencing Platform"/>
            <person name="Ma L.-J."/>
            <person name="Gale L.R."/>
            <person name="Schwartz D.C."/>
            <person name="Zhou S."/>
            <person name="Corby-Kistler H."/>
            <person name="Young S.K."/>
            <person name="Zeng Q."/>
            <person name="Gargeya S."/>
            <person name="Fitzgerald M."/>
            <person name="Haas B."/>
            <person name="Abouelleil A."/>
            <person name="Alvarado L."/>
            <person name="Arachchi H.M."/>
            <person name="Berlin A."/>
            <person name="Brown A."/>
            <person name="Chapman S.B."/>
            <person name="Chen Z."/>
            <person name="Dunbar C."/>
            <person name="Freedman E."/>
            <person name="Gearin G."/>
            <person name="Goldberg J."/>
            <person name="Griggs A."/>
            <person name="Gujja S."/>
            <person name="Heiman D."/>
            <person name="Howarth C."/>
            <person name="Larson L."/>
            <person name="Lui A."/>
            <person name="MacDonald P.J.P."/>
            <person name="Montmayeur A."/>
            <person name="Murphy C."/>
            <person name="Neiman D."/>
            <person name="Pearson M."/>
            <person name="Priest M."/>
            <person name="Roberts A."/>
            <person name="Saif S."/>
            <person name="Shea T."/>
            <person name="Shenoy N."/>
            <person name="Sisk P."/>
            <person name="Stolte C."/>
            <person name="Sykes S."/>
            <person name="Wortman J."/>
            <person name="Nusbaum C."/>
            <person name="Birren B."/>
        </authorList>
    </citation>
    <scope>NUCLEOTIDE SEQUENCE</scope>
    <source>
        <strain evidence="8">26406</strain>
    </source>
</reference>
<evidence type="ECO:0000256" key="6">
    <source>
        <dbReference type="SAM" id="Phobius"/>
    </source>
</evidence>
<dbReference type="SUPFAM" id="SSF51971">
    <property type="entry name" value="Nucleotide-binding domain"/>
    <property type="match status" value="1"/>
</dbReference>
<sequence>MSLFPLFLKLELTFLTLIASVVMTTHASFFTIPPYNFTPAQMGLMYIPLMIGSFMGVFIGGALADWLLIRMVRKSDGIHEPENRLWVYLLVPLLAATGCLLYGVGASTGVYWVLPCIRPFLIGGYTNVCLPIALGYALDSYPELEDEIVQLSNFVHNVGGGALTFCIQPWINASGPRNTIIYLVVIMIVGLAIAAQLSRIHDITVIAKNLPGDDPTLEWASPWAGANFVAGYCSSPRDRKMQRDTFIELWRLANRFPESSVKRIPMEEFFDEERTEDDLWFKDFVPDFRLLEKDELPEGAKGGITYTTIVLDPNIFLPWMRSTLERSGVRFMRLDLHALSDARHLGHDVLINAAGLGPRHLVDVKDPDMLFLKGQIILVKSNYKRCLMRDDGKDYTYVIPRLDGTVIMGGIRDPDISNTEVDLDIDKDITKRVNKSLPAHFSADPADHDIVGHNVGIRPYRSTGMRIEKQIKDGQNIVHAYGITGGGYIFGFGVAREVVKLVNELLYPVGKAFL</sequence>
<dbReference type="EMBL" id="JH659348">
    <property type="protein sequence ID" value="EXK27686.1"/>
    <property type="molecule type" value="Genomic_DNA"/>
</dbReference>
<gene>
    <name evidence="8" type="ORF">FOMG_15914</name>
</gene>
<keyword evidence="3" id="KW-0285">Flavoprotein</keyword>
<dbReference type="AlphaFoldDB" id="X0A348"/>
<accession>X0A348</accession>
<dbReference type="InterPro" id="IPR023209">
    <property type="entry name" value="DAO"/>
</dbReference>
<reference evidence="8" key="2">
    <citation type="submission" date="2012-05" db="EMBL/GenBank/DDBJ databases">
        <title>Annotation of the Genome Sequence of Fusarium oxysporum f. sp. melonis 26406.</title>
        <authorList>
            <consortium name="The Broad Institute Genomics Platform"/>
            <person name="Ma L.-J."/>
            <person name="Corby-Kistler H."/>
            <person name="Broz K."/>
            <person name="Gale L.R."/>
            <person name="Jonkers W."/>
            <person name="O'Donnell K."/>
            <person name="Ploetz R."/>
            <person name="Steinberg C."/>
            <person name="Schwartz D.C."/>
            <person name="VanEtten H."/>
            <person name="Zhou S."/>
            <person name="Young S.K."/>
            <person name="Zeng Q."/>
            <person name="Gargeya S."/>
            <person name="Fitzgerald M."/>
            <person name="Abouelleil A."/>
            <person name="Alvarado L."/>
            <person name="Chapman S.B."/>
            <person name="Gainer-Dewar J."/>
            <person name="Goldberg J."/>
            <person name="Griggs A."/>
            <person name="Gujja S."/>
            <person name="Hansen M."/>
            <person name="Howarth C."/>
            <person name="Imamovic A."/>
            <person name="Ireland A."/>
            <person name="Larimer J."/>
            <person name="McCowan C."/>
            <person name="Murphy C."/>
            <person name="Pearson M."/>
            <person name="Poon T.W."/>
            <person name="Priest M."/>
            <person name="Roberts A."/>
            <person name="Saif S."/>
            <person name="Shea T."/>
            <person name="Sykes S."/>
            <person name="Wortman J."/>
            <person name="Nusbaum C."/>
            <person name="Birren B."/>
        </authorList>
    </citation>
    <scope>NUCLEOTIDE SEQUENCE</scope>
    <source>
        <strain evidence="8">26406</strain>
    </source>
</reference>
<proteinExistence type="inferred from homology"/>
<evidence type="ECO:0000256" key="5">
    <source>
        <dbReference type="ARBA" id="ARBA00023002"/>
    </source>
</evidence>
<feature type="transmembrane region" description="Helical" evidence="6">
    <location>
        <begin position="85"/>
        <end position="114"/>
    </location>
</feature>
<keyword evidence="5" id="KW-0560">Oxidoreductase</keyword>
<evidence type="ECO:0000256" key="4">
    <source>
        <dbReference type="ARBA" id="ARBA00022827"/>
    </source>
</evidence>
<dbReference type="OrthoDB" id="2015447at2759"/>
<feature type="transmembrane region" description="Helical" evidence="6">
    <location>
        <begin position="180"/>
        <end position="198"/>
    </location>
</feature>
<comment type="cofactor">
    <cofactor evidence="1">
        <name>FAD</name>
        <dbReference type="ChEBI" id="CHEBI:57692"/>
    </cofactor>
</comment>
<dbReference type="GO" id="GO:0071949">
    <property type="term" value="F:FAD binding"/>
    <property type="evidence" value="ECO:0007669"/>
    <property type="project" value="InterPro"/>
</dbReference>
<dbReference type="VEuPathDB" id="FungiDB:FOMG_15914"/>